<dbReference type="SMART" id="SM00331">
    <property type="entry name" value="PP2C_SIG"/>
    <property type="match status" value="1"/>
</dbReference>
<reference evidence="3 4" key="3">
    <citation type="submission" date="2019-11" db="EMBL/GenBank/DDBJ databases">
        <title>Type strains purchased from KCTC, JCM and DSMZ.</title>
        <authorList>
            <person name="Lu H."/>
        </authorList>
    </citation>
    <scope>NUCLEOTIDE SEQUENCE [LARGE SCALE GENOMIC DNA]</scope>
    <source>
        <strain evidence="3 4">KCTC 52429</strain>
    </source>
</reference>
<evidence type="ECO:0000313" key="5">
    <source>
        <dbReference type="Proteomes" id="UP000622638"/>
    </source>
</evidence>
<dbReference type="EMBL" id="WNKZ01000061">
    <property type="protein sequence ID" value="MTV54782.1"/>
    <property type="molecule type" value="Genomic_DNA"/>
</dbReference>
<evidence type="ECO:0000313" key="2">
    <source>
        <dbReference type="EMBL" id="GGB84501.1"/>
    </source>
</evidence>
<dbReference type="SUPFAM" id="SSF81606">
    <property type="entry name" value="PP2C-like"/>
    <property type="match status" value="1"/>
</dbReference>
<accession>A0A6I3T2U2</accession>
<evidence type="ECO:0000259" key="1">
    <source>
        <dbReference type="PROSITE" id="PS51746"/>
    </source>
</evidence>
<name>A0A6I3T2U2_9BURK</name>
<dbReference type="OrthoDB" id="9801841at2"/>
<dbReference type="Proteomes" id="UP000622638">
    <property type="component" value="Unassembled WGS sequence"/>
</dbReference>
<dbReference type="InterPro" id="IPR036457">
    <property type="entry name" value="PPM-type-like_dom_sf"/>
</dbReference>
<dbReference type="PROSITE" id="PS51746">
    <property type="entry name" value="PPM_2"/>
    <property type="match status" value="1"/>
</dbReference>
<reference evidence="2" key="1">
    <citation type="journal article" date="2014" name="Int. J. Syst. Evol. Microbiol.">
        <title>Complete genome of a new Firmicutes species belonging to the dominant human colonic microbiota ('Ruminococcus bicirculans') reveals two chromosomes and a selective capacity to utilize plant glucans.</title>
        <authorList>
            <consortium name="NISC Comparative Sequencing Program"/>
            <person name="Wegmann U."/>
            <person name="Louis P."/>
            <person name="Goesmann A."/>
            <person name="Henrissat B."/>
            <person name="Duncan S.H."/>
            <person name="Flint H.J."/>
        </authorList>
    </citation>
    <scope>NUCLEOTIDE SEQUENCE</scope>
    <source>
        <strain evidence="2">CGMCC 1.15931</strain>
    </source>
</reference>
<reference evidence="2" key="4">
    <citation type="submission" date="2024-05" db="EMBL/GenBank/DDBJ databases">
        <authorList>
            <person name="Sun Q."/>
            <person name="Zhou Y."/>
        </authorList>
    </citation>
    <scope>NUCLEOTIDE SEQUENCE</scope>
    <source>
        <strain evidence="2">CGMCC 1.15931</strain>
    </source>
</reference>
<dbReference type="RefSeq" id="WP_155472068.1">
    <property type="nucleotide sequence ID" value="NZ_BMKG01000001.1"/>
</dbReference>
<dbReference type="InterPro" id="IPR001932">
    <property type="entry name" value="PPM-type_phosphatase-like_dom"/>
</dbReference>
<organism evidence="3 4">
    <name type="scientific">Pseudoduganella buxea</name>
    <dbReference type="NCBI Taxonomy" id="1949069"/>
    <lineage>
        <taxon>Bacteria</taxon>
        <taxon>Pseudomonadati</taxon>
        <taxon>Pseudomonadota</taxon>
        <taxon>Betaproteobacteria</taxon>
        <taxon>Burkholderiales</taxon>
        <taxon>Oxalobacteraceae</taxon>
        <taxon>Telluria group</taxon>
        <taxon>Pseudoduganella</taxon>
    </lineage>
</organism>
<gene>
    <name evidence="2" type="ORF">GCM10011572_03030</name>
    <name evidence="3" type="ORF">GM672_18800</name>
</gene>
<dbReference type="SMART" id="SM00332">
    <property type="entry name" value="PP2Cc"/>
    <property type="match status" value="1"/>
</dbReference>
<keyword evidence="5" id="KW-1185">Reference proteome</keyword>
<proteinExistence type="predicted"/>
<dbReference type="Gene3D" id="3.60.40.10">
    <property type="entry name" value="PPM-type phosphatase domain"/>
    <property type="match status" value="1"/>
</dbReference>
<comment type="caution">
    <text evidence="3">The sequence shown here is derived from an EMBL/GenBank/DDBJ whole genome shotgun (WGS) entry which is preliminary data.</text>
</comment>
<dbReference type="Proteomes" id="UP000430634">
    <property type="component" value="Unassembled WGS sequence"/>
</dbReference>
<feature type="domain" description="PPM-type phosphatase" evidence="1">
    <location>
        <begin position="5"/>
        <end position="247"/>
    </location>
</feature>
<protein>
    <submittedName>
        <fullName evidence="2 3">Protein phosphatase</fullName>
    </submittedName>
</protein>
<sequence length="259" mass="27955">MSEYKIEAGTAQHVGNRPQQHDRVALFTAPKAPGYVLAIVADGGTGNAIGADQALHTAKQSFDDYKVGDAPSLERLAALLREIVQETHDVLLMNPANAEARSTLVLLLLTPQRQAVWATVGDSRLYRFDHGALRGRTGDTDYIQHLIDVDKVPPEAARRHRASRLLANAVGNPLKAPFVAVGVQEDLQAGDAFLLCTDGLWPYFTDTELAAAISRRTPRAAAELLIDKARERAKGNGDNCSMAIVRLVARAMPADMAAT</sequence>
<evidence type="ECO:0000313" key="4">
    <source>
        <dbReference type="Proteomes" id="UP000430634"/>
    </source>
</evidence>
<dbReference type="EMBL" id="BMKG01000001">
    <property type="protein sequence ID" value="GGB84501.1"/>
    <property type="molecule type" value="Genomic_DNA"/>
</dbReference>
<dbReference type="AlphaFoldDB" id="A0A6I3T2U2"/>
<reference evidence="5" key="2">
    <citation type="journal article" date="2019" name="Int. J. Syst. Evol. Microbiol.">
        <title>The Global Catalogue of Microorganisms (GCM) 10K type strain sequencing project: providing services to taxonomists for standard genome sequencing and annotation.</title>
        <authorList>
            <consortium name="The Broad Institute Genomics Platform"/>
            <consortium name="The Broad Institute Genome Sequencing Center for Infectious Disease"/>
            <person name="Wu L."/>
            <person name="Ma J."/>
        </authorList>
    </citation>
    <scope>NUCLEOTIDE SEQUENCE [LARGE SCALE GENOMIC DNA]</scope>
    <source>
        <strain evidence="5">CGMCC 1.15931</strain>
    </source>
</reference>
<evidence type="ECO:0000313" key="3">
    <source>
        <dbReference type="EMBL" id="MTV54782.1"/>
    </source>
</evidence>